<evidence type="ECO:0000256" key="1">
    <source>
        <dbReference type="ARBA" id="ARBA00005432"/>
    </source>
</evidence>
<dbReference type="NCBIfam" id="TIGR00055">
    <property type="entry name" value="uppS"/>
    <property type="match status" value="1"/>
</dbReference>
<reference evidence="4" key="1">
    <citation type="submission" date="2018-07" db="EMBL/GenBank/DDBJ databases">
        <authorList>
            <person name="Quirk P.G."/>
            <person name="Krulwich T.A."/>
        </authorList>
    </citation>
    <scope>NUCLEOTIDE SEQUENCE</scope>
    <source>
        <strain evidence="4">Anand</strain>
    </source>
</reference>
<proteinExistence type="inferred from homology"/>
<accession>A0A3B0N4T2</accession>
<dbReference type="PANTHER" id="PTHR10291">
    <property type="entry name" value="DEHYDRODOLICHYL DIPHOSPHATE SYNTHASE FAMILY MEMBER"/>
    <property type="match status" value="1"/>
</dbReference>
<dbReference type="InterPro" id="IPR036424">
    <property type="entry name" value="UPP_synth-like_sf"/>
</dbReference>
<dbReference type="EMBL" id="UIVT01000003">
    <property type="protein sequence ID" value="SVP93564.1"/>
    <property type="molecule type" value="Genomic_DNA"/>
</dbReference>
<organism evidence="4">
    <name type="scientific">Theileria annulata</name>
    <dbReference type="NCBI Taxonomy" id="5874"/>
    <lineage>
        <taxon>Eukaryota</taxon>
        <taxon>Sar</taxon>
        <taxon>Alveolata</taxon>
        <taxon>Apicomplexa</taxon>
        <taxon>Aconoidasida</taxon>
        <taxon>Piroplasmida</taxon>
        <taxon>Theileriidae</taxon>
        <taxon>Theileria</taxon>
    </lineage>
</organism>
<keyword evidence="2 3" id="KW-0808">Transferase</keyword>
<sequence length="205" mass="23487">MIFVMKPMLKVDHMALIMDGNRRYAKNLNLQQSQGHLNGFNKLLEILEFGSLVGLKVITIFAFSLLNFSRTRKEISDLLNLFVDPSGPKSQLEELCERIGCRIRFCGDFSFLGQDIKQILNDVQSKTNHYNKMTLNLCASYGGRNEIINALNKFNPKNDTNSSDVKSLKEQYYRNLYTGDFTPPNLLIRTSGESRLSDFLIYQVI</sequence>
<evidence type="ECO:0000313" key="4">
    <source>
        <dbReference type="EMBL" id="SVP92759.1"/>
    </source>
</evidence>
<dbReference type="GO" id="GO:0005783">
    <property type="term" value="C:endoplasmic reticulum"/>
    <property type="evidence" value="ECO:0007669"/>
    <property type="project" value="TreeGrafter"/>
</dbReference>
<dbReference type="EC" id="2.5.1.-" evidence="3"/>
<dbReference type="CDD" id="cd00475">
    <property type="entry name" value="Cis_IPPS"/>
    <property type="match status" value="1"/>
</dbReference>
<dbReference type="Pfam" id="PF01255">
    <property type="entry name" value="Prenyltransf"/>
    <property type="match status" value="1"/>
</dbReference>
<dbReference type="InterPro" id="IPR001441">
    <property type="entry name" value="UPP_synth-like"/>
</dbReference>
<dbReference type="AlphaFoldDB" id="A0A3B0N4T2"/>
<evidence type="ECO:0000256" key="3">
    <source>
        <dbReference type="RuleBase" id="RU363018"/>
    </source>
</evidence>
<name>A0A3B0N4T2_THEAN</name>
<comment type="similarity">
    <text evidence="1 3">Belongs to the UPP synthase family.</text>
</comment>
<dbReference type="PANTHER" id="PTHR10291:SF43">
    <property type="entry name" value="DEHYDRODOLICHYL DIPHOSPHATE SYNTHASE COMPLEX SUBUNIT DHDDS"/>
    <property type="match status" value="1"/>
</dbReference>
<dbReference type="Gene3D" id="3.40.1180.10">
    <property type="entry name" value="Decaprenyl diphosphate synthase-like"/>
    <property type="match status" value="1"/>
</dbReference>
<evidence type="ECO:0000313" key="5">
    <source>
        <dbReference type="EMBL" id="SVP93564.1"/>
    </source>
</evidence>
<gene>
    <name evidence="5" type="ORF">TAT_000255700</name>
    <name evidence="4" type="ORF">TAV_000255700</name>
</gene>
<dbReference type="GO" id="GO:0016094">
    <property type="term" value="P:polyprenol biosynthetic process"/>
    <property type="evidence" value="ECO:0007669"/>
    <property type="project" value="TreeGrafter"/>
</dbReference>
<evidence type="ECO:0000256" key="2">
    <source>
        <dbReference type="ARBA" id="ARBA00022679"/>
    </source>
</evidence>
<dbReference type="VEuPathDB" id="PiroplasmaDB:TA04455"/>
<dbReference type="SUPFAM" id="SSF64005">
    <property type="entry name" value="Undecaprenyl diphosphate synthase"/>
    <property type="match status" value="1"/>
</dbReference>
<protein>
    <recommendedName>
        <fullName evidence="3">Alkyl transferase</fullName>
        <ecNumber evidence="3">2.5.1.-</ecNumber>
    </recommendedName>
</protein>
<dbReference type="EMBL" id="UIVS01000003">
    <property type="protein sequence ID" value="SVP92759.1"/>
    <property type="molecule type" value="Genomic_DNA"/>
</dbReference>
<dbReference type="GO" id="GO:0045547">
    <property type="term" value="F:ditrans,polycis-polyprenyl diphosphate synthase [(2E,6E)-farnesyl diphosphate specific] activity"/>
    <property type="evidence" value="ECO:0007669"/>
    <property type="project" value="TreeGrafter"/>
</dbReference>